<organism evidence="7 8">
    <name type="scientific">Aplysia californica</name>
    <name type="common">California sea hare</name>
    <dbReference type="NCBI Taxonomy" id="6500"/>
    <lineage>
        <taxon>Eukaryota</taxon>
        <taxon>Metazoa</taxon>
        <taxon>Spiralia</taxon>
        <taxon>Lophotrochozoa</taxon>
        <taxon>Mollusca</taxon>
        <taxon>Gastropoda</taxon>
        <taxon>Heterobranchia</taxon>
        <taxon>Euthyneura</taxon>
        <taxon>Tectipleura</taxon>
        <taxon>Aplysiida</taxon>
        <taxon>Aplysioidea</taxon>
        <taxon>Aplysiidae</taxon>
        <taxon>Aplysia</taxon>
    </lineage>
</organism>
<feature type="transmembrane region" description="Helical" evidence="5">
    <location>
        <begin position="301"/>
        <end position="320"/>
    </location>
</feature>
<dbReference type="CDD" id="cd17317">
    <property type="entry name" value="MFS_SLC22"/>
    <property type="match status" value="1"/>
</dbReference>
<keyword evidence="7" id="KW-1185">Reference proteome</keyword>
<dbReference type="RefSeq" id="XP_035826169.1">
    <property type="nucleotide sequence ID" value="XM_035970276.1"/>
</dbReference>
<proteinExistence type="predicted"/>
<dbReference type="PROSITE" id="PS00216">
    <property type="entry name" value="SUGAR_TRANSPORT_1"/>
    <property type="match status" value="1"/>
</dbReference>
<dbReference type="PANTHER" id="PTHR24064">
    <property type="entry name" value="SOLUTE CARRIER FAMILY 22 MEMBER"/>
    <property type="match status" value="1"/>
</dbReference>
<keyword evidence="4 5" id="KW-0472">Membrane</keyword>
<accession>A0ABM1VUS7</accession>
<feature type="transmembrane region" description="Helical" evidence="5">
    <location>
        <begin position="175"/>
        <end position="197"/>
    </location>
</feature>
<evidence type="ECO:0000256" key="2">
    <source>
        <dbReference type="ARBA" id="ARBA00022692"/>
    </source>
</evidence>
<reference evidence="8" key="1">
    <citation type="submission" date="2025-08" db="UniProtKB">
        <authorList>
            <consortium name="RefSeq"/>
        </authorList>
    </citation>
    <scope>IDENTIFICATION</scope>
</reference>
<evidence type="ECO:0000313" key="8">
    <source>
        <dbReference type="RefSeq" id="XP_035826169.1"/>
    </source>
</evidence>
<protein>
    <submittedName>
        <fullName evidence="8">Solute carrier family 22 member 6-A</fullName>
    </submittedName>
</protein>
<feature type="transmembrane region" description="Helical" evidence="5">
    <location>
        <begin position="332"/>
        <end position="350"/>
    </location>
</feature>
<feature type="transmembrane region" description="Helical" evidence="5">
    <location>
        <begin position="140"/>
        <end position="163"/>
    </location>
</feature>
<evidence type="ECO:0000256" key="4">
    <source>
        <dbReference type="ARBA" id="ARBA00023136"/>
    </source>
</evidence>
<sequence length="524" mass="58170">MLWYIPPHKCATLANETEVLNDYGLVNDTSASFHYQKCSIDLWTNVTGRLEQVAAMRCLNGMDYGGQQHISFVTEWNFVCENRTGFTEFVQTVMMIGQGVGAVLSTSVADRVGRKPVFILCNLCMFLVGLGGVFSPNIYVFLAVRFFTGFFQQGTGLAGFTLLMELTVPEHRRYVGVLGGTNWNISMVMLALTAYLMRDASWRSMQLVTALMALNALIYPFLLVESPRWLIANKKYDQALAVLKRACRMNGKDFSKVQKLFNRKIRSVENGLSQSSEQQPDSEKYNVLDILRHKSLLKSSLVIWLTWITCSITYYALVLASSSLAGNRHLNFFLMALVDFPGDLLIILVLDRIGRRFLAMFSLGITGSGLLTASLLMAYGVSGLERTLTTVFSLVGKFGIGVCFSCLFIFTPELFPTNLRSAGLGMCSSVSRFGGMMAPYSRVLADVVLWGPGAIFSGMCFLSGLLFINLPETKGRSLPATIHELKRWNSGKGEQKTQKPLARDMEIEITPTEPSINGEKELIG</sequence>
<feature type="transmembrane region" description="Helical" evidence="5">
    <location>
        <begin position="117"/>
        <end position="134"/>
    </location>
</feature>
<feature type="transmembrane region" description="Helical" evidence="5">
    <location>
        <begin position="203"/>
        <end position="224"/>
    </location>
</feature>
<name>A0ABM1VUS7_APLCA</name>
<evidence type="ECO:0000256" key="1">
    <source>
        <dbReference type="ARBA" id="ARBA00004141"/>
    </source>
</evidence>
<feature type="transmembrane region" description="Helical" evidence="5">
    <location>
        <begin position="357"/>
        <end position="379"/>
    </location>
</feature>
<dbReference type="InterPro" id="IPR036259">
    <property type="entry name" value="MFS_trans_sf"/>
</dbReference>
<dbReference type="Pfam" id="PF00083">
    <property type="entry name" value="Sugar_tr"/>
    <property type="match status" value="1"/>
</dbReference>
<evidence type="ECO:0000313" key="7">
    <source>
        <dbReference type="Proteomes" id="UP000694888"/>
    </source>
</evidence>
<feature type="transmembrane region" description="Helical" evidence="5">
    <location>
        <begin position="447"/>
        <end position="468"/>
    </location>
</feature>
<keyword evidence="3 5" id="KW-1133">Transmembrane helix</keyword>
<feature type="transmembrane region" description="Helical" evidence="5">
    <location>
        <begin position="391"/>
        <end position="410"/>
    </location>
</feature>
<evidence type="ECO:0000256" key="3">
    <source>
        <dbReference type="ARBA" id="ARBA00022989"/>
    </source>
</evidence>
<gene>
    <name evidence="8" type="primary">LOC101855499</name>
</gene>
<dbReference type="PROSITE" id="PS50850">
    <property type="entry name" value="MFS"/>
    <property type="match status" value="1"/>
</dbReference>
<comment type="subcellular location">
    <subcellularLocation>
        <location evidence="1">Membrane</location>
        <topology evidence="1">Multi-pass membrane protein</topology>
    </subcellularLocation>
</comment>
<dbReference type="SUPFAM" id="SSF103473">
    <property type="entry name" value="MFS general substrate transporter"/>
    <property type="match status" value="1"/>
</dbReference>
<feature type="domain" description="Major facilitator superfamily (MFS) profile" evidence="6">
    <location>
        <begin position="49"/>
        <end position="475"/>
    </location>
</feature>
<evidence type="ECO:0000259" key="6">
    <source>
        <dbReference type="PROSITE" id="PS50850"/>
    </source>
</evidence>
<dbReference type="Gene3D" id="1.20.1250.20">
    <property type="entry name" value="MFS general substrate transporter like domains"/>
    <property type="match status" value="1"/>
</dbReference>
<dbReference type="InterPro" id="IPR020846">
    <property type="entry name" value="MFS_dom"/>
</dbReference>
<keyword evidence="2 5" id="KW-0812">Transmembrane</keyword>
<dbReference type="GeneID" id="101855499"/>
<dbReference type="InterPro" id="IPR005829">
    <property type="entry name" value="Sugar_transporter_CS"/>
</dbReference>
<dbReference type="InterPro" id="IPR005828">
    <property type="entry name" value="MFS_sugar_transport-like"/>
</dbReference>
<evidence type="ECO:0000256" key="5">
    <source>
        <dbReference type="SAM" id="Phobius"/>
    </source>
</evidence>
<dbReference type="Proteomes" id="UP000694888">
    <property type="component" value="Unplaced"/>
</dbReference>